<keyword evidence="5" id="KW-1133">Transmembrane helix</keyword>
<sequence length="277" mass="30873">MIVEPISCRKSTLIESILGDTLTVGELSATNLSSVSYCAQIPWIQSRTILENIIGDRPMDKDWYQAVISSCGLEKDITRLRQRDQTPVAGNEMTLSGGQKQRIALARALYSRSKLVLLDDVFSGIDSSSTEAIPRDIFSNTRLLRKMRTTVVFATHSMFLLQYADNVIALEDGHILETGSLDSVKSPSSCIQELKTASATSSINRSGITPSEKVEPSLLPDKKDEDFPEDELDNQDSYGDLNRQQGYFSVYSYYASASGRLTFISYLIFALFWAFCR</sequence>
<feature type="transmembrane region" description="Helical" evidence="5">
    <location>
        <begin position="251"/>
        <end position="275"/>
    </location>
</feature>
<evidence type="ECO:0000256" key="1">
    <source>
        <dbReference type="ARBA" id="ARBA00004141"/>
    </source>
</evidence>
<feature type="region of interest" description="Disordered" evidence="4">
    <location>
        <begin position="202"/>
        <end position="240"/>
    </location>
</feature>
<feature type="compositionally biased region" description="Basic and acidic residues" evidence="4">
    <location>
        <begin position="212"/>
        <end position="225"/>
    </location>
</feature>
<keyword evidence="3" id="KW-0067">ATP-binding</keyword>
<organism evidence="7 8">
    <name type="scientific">Penicillium camemberti (strain FM 013)</name>
    <dbReference type="NCBI Taxonomy" id="1429867"/>
    <lineage>
        <taxon>Eukaryota</taxon>
        <taxon>Fungi</taxon>
        <taxon>Dikarya</taxon>
        <taxon>Ascomycota</taxon>
        <taxon>Pezizomycotina</taxon>
        <taxon>Eurotiomycetes</taxon>
        <taxon>Eurotiomycetidae</taxon>
        <taxon>Eurotiales</taxon>
        <taxon>Aspergillaceae</taxon>
        <taxon>Penicillium</taxon>
    </lineage>
</organism>
<dbReference type="SUPFAM" id="SSF52540">
    <property type="entry name" value="P-loop containing nucleoside triphosphate hydrolases"/>
    <property type="match status" value="1"/>
</dbReference>
<gene>
    <name evidence="7" type="ORF">PCAMFM013_S023g000039</name>
</gene>
<name>A0A0G4PN34_PENC3</name>
<dbReference type="GO" id="GO:0016020">
    <property type="term" value="C:membrane"/>
    <property type="evidence" value="ECO:0007669"/>
    <property type="project" value="UniProtKB-SubCell"/>
</dbReference>
<evidence type="ECO:0000259" key="6">
    <source>
        <dbReference type="PROSITE" id="PS50893"/>
    </source>
</evidence>
<evidence type="ECO:0000256" key="4">
    <source>
        <dbReference type="SAM" id="MobiDB-lite"/>
    </source>
</evidence>
<evidence type="ECO:0000256" key="3">
    <source>
        <dbReference type="ARBA" id="ARBA00022840"/>
    </source>
</evidence>
<dbReference type="Gene3D" id="3.40.50.300">
    <property type="entry name" value="P-loop containing nucleotide triphosphate hydrolases"/>
    <property type="match status" value="1"/>
</dbReference>
<proteinExistence type="predicted"/>
<dbReference type="InterPro" id="IPR003439">
    <property type="entry name" value="ABC_transporter-like_ATP-bd"/>
</dbReference>
<feature type="domain" description="ABC transporter" evidence="6">
    <location>
        <begin position="1"/>
        <end position="197"/>
    </location>
</feature>
<evidence type="ECO:0000256" key="5">
    <source>
        <dbReference type="SAM" id="Phobius"/>
    </source>
</evidence>
<dbReference type="Pfam" id="PF00005">
    <property type="entry name" value="ABC_tran"/>
    <property type="match status" value="1"/>
</dbReference>
<keyword evidence="2" id="KW-0547">Nucleotide-binding</keyword>
<dbReference type="EMBL" id="HG793156">
    <property type="protein sequence ID" value="CRL27581.1"/>
    <property type="molecule type" value="Genomic_DNA"/>
</dbReference>
<evidence type="ECO:0000313" key="8">
    <source>
        <dbReference type="Proteomes" id="UP000053732"/>
    </source>
</evidence>
<dbReference type="PROSITE" id="PS00211">
    <property type="entry name" value="ABC_TRANSPORTER_1"/>
    <property type="match status" value="1"/>
</dbReference>
<dbReference type="PROSITE" id="PS50893">
    <property type="entry name" value="ABC_TRANSPORTER_2"/>
    <property type="match status" value="1"/>
</dbReference>
<accession>A0A0G4PN34</accession>
<keyword evidence="5" id="KW-0812">Transmembrane</keyword>
<dbReference type="GO" id="GO:0005524">
    <property type="term" value="F:ATP binding"/>
    <property type="evidence" value="ECO:0007669"/>
    <property type="project" value="UniProtKB-KW"/>
</dbReference>
<dbReference type="InterPro" id="IPR017871">
    <property type="entry name" value="ABC_transporter-like_CS"/>
</dbReference>
<dbReference type="PANTHER" id="PTHR24223:SF404">
    <property type="entry name" value="ABC MULTIDRUG TRANSPORTER (EUROFUNG)-RELATED"/>
    <property type="match status" value="1"/>
</dbReference>
<evidence type="ECO:0000256" key="2">
    <source>
        <dbReference type="ARBA" id="ARBA00022741"/>
    </source>
</evidence>
<dbReference type="InterPro" id="IPR027417">
    <property type="entry name" value="P-loop_NTPase"/>
</dbReference>
<dbReference type="PANTHER" id="PTHR24223">
    <property type="entry name" value="ATP-BINDING CASSETTE SUB-FAMILY C"/>
    <property type="match status" value="1"/>
</dbReference>
<keyword evidence="8" id="KW-1185">Reference proteome</keyword>
<dbReference type="AlphaFoldDB" id="A0A0G4PN34"/>
<dbReference type="GO" id="GO:0042626">
    <property type="term" value="F:ATPase-coupled transmembrane transporter activity"/>
    <property type="evidence" value="ECO:0007669"/>
    <property type="project" value="TreeGrafter"/>
</dbReference>
<dbReference type="STRING" id="1429867.A0A0G4PN34"/>
<protein>
    <submittedName>
        <fullName evidence="7">Pleiotropic drug resistance protein PDR</fullName>
    </submittedName>
</protein>
<dbReference type="GO" id="GO:0016887">
    <property type="term" value="F:ATP hydrolysis activity"/>
    <property type="evidence" value="ECO:0007669"/>
    <property type="project" value="InterPro"/>
</dbReference>
<comment type="subcellular location">
    <subcellularLocation>
        <location evidence="1">Membrane</location>
        <topology evidence="1">Multi-pass membrane protein</topology>
    </subcellularLocation>
</comment>
<reference evidence="7 8" key="1">
    <citation type="journal article" date="2014" name="Nat. Commun.">
        <title>Multiple recent horizontal transfers of a large genomic region in cheese making fungi.</title>
        <authorList>
            <person name="Cheeseman K."/>
            <person name="Ropars J."/>
            <person name="Renault P."/>
            <person name="Dupont J."/>
            <person name="Gouzy J."/>
            <person name="Branca A."/>
            <person name="Abraham A.L."/>
            <person name="Ceppi M."/>
            <person name="Conseiller E."/>
            <person name="Debuchy R."/>
            <person name="Malagnac F."/>
            <person name="Goarin A."/>
            <person name="Silar P."/>
            <person name="Lacoste S."/>
            <person name="Sallet E."/>
            <person name="Bensimon A."/>
            <person name="Giraud T."/>
            <person name="Brygoo Y."/>
        </authorList>
    </citation>
    <scope>NUCLEOTIDE SEQUENCE [LARGE SCALE GENOMIC DNA]</scope>
    <source>
        <strain evidence="8">FM 013</strain>
    </source>
</reference>
<keyword evidence="5" id="KW-0472">Membrane</keyword>
<dbReference type="InterPro" id="IPR050173">
    <property type="entry name" value="ABC_transporter_C-like"/>
</dbReference>
<dbReference type="Proteomes" id="UP000053732">
    <property type="component" value="Unassembled WGS sequence"/>
</dbReference>
<evidence type="ECO:0000313" key="7">
    <source>
        <dbReference type="EMBL" id="CRL27581.1"/>
    </source>
</evidence>